<feature type="compositionally biased region" description="Basic and acidic residues" evidence="1">
    <location>
        <begin position="14"/>
        <end position="24"/>
    </location>
</feature>
<proteinExistence type="predicted"/>
<dbReference type="Proteomes" id="UP000784294">
    <property type="component" value="Unassembled WGS sequence"/>
</dbReference>
<evidence type="ECO:0000256" key="1">
    <source>
        <dbReference type="SAM" id="MobiDB-lite"/>
    </source>
</evidence>
<name>A0A3S5FBQ5_9PLAT</name>
<evidence type="ECO:0000313" key="3">
    <source>
        <dbReference type="Proteomes" id="UP000784294"/>
    </source>
</evidence>
<sequence>MAWRDYEELTLPTEESKSPEKKAQETQGSNPAVGTVQSAPKQTFLTNDRGDFDKENDIFLSRRKVASVCGIM</sequence>
<accession>A0A3S5FBQ5</accession>
<feature type="region of interest" description="Disordered" evidence="1">
    <location>
        <begin position="1"/>
        <end position="50"/>
    </location>
</feature>
<evidence type="ECO:0000313" key="2">
    <source>
        <dbReference type="EMBL" id="VEL07686.1"/>
    </source>
</evidence>
<dbReference type="AlphaFoldDB" id="A0A3S5FBQ5"/>
<feature type="compositionally biased region" description="Polar residues" evidence="1">
    <location>
        <begin position="25"/>
        <end position="46"/>
    </location>
</feature>
<organism evidence="2 3">
    <name type="scientific">Protopolystoma xenopodis</name>
    <dbReference type="NCBI Taxonomy" id="117903"/>
    <lineage>
        <taxon>Eukaryota</taxon>
        <taxon>Metazoa</taxon>
        <taxon>Spiralia</taxon>
        <taxon>Lophotrochozoa</taxon>
        <taxon>Platyhelminthes</taxon>
        <taxon>Monogenea</taxon>
        <taxon>Polyopisthocotylea</taxon>
        <taxon>Polystomatidea</taxon>
        <taxon>Polystomatidae</taxon>
        <taxon>Protopolystoma</taxon>
    </lineage>
</organism>
<keyword evidence="3" id="KW-1185">Reference proteome</keyword>
<reference evidence="2" key="1">
    <citation type="submission" date="2018-11" db="EMBL/GenBank/DDBJ databases">
        <authorList>
            <consortium name="Pathogen Informatics"/>
        </authorList>
    </citation>
    <scope>NUCLEOTIDE SEQUENCE</scope>
</reference>
<dbReference type="EMBL" id="CAAALY010002266">
    <property type="protein sequence ID" value="VEL07686.1"/>
    <property type="molecule type" value="Genomic_DNA"/>
</dbReference>
<gene>
    <name evidence="2" type="ORF">PXEA_LOCUS1126</name>
</gene>
<comment type="caution">
    <text evidence="2">The sequence shown here is derived from an EMBL/GenBank/DDBJ whole genome shotgun (WGS) entry which is preliminary data.</text>
</comment>
<protein>
    <submittedName>
        <fullName evidence="2">Uncharacterized protein</fullName>
    </submittedName>
</protein>